<dbReference type="AlphaFoldDB" id="A0AAW5EL80"/>
<sequence length="64" mass="7355">RTTPLLLIAMLVNVLVAFYLAQTNPLPKEQNTTKIAVSLNNKYLLFYKNYKFSKLFSAFLVKIS</sequence>
<dbReference type="EMBL" id="JAJUOL010000461">
    <property type="protein sequence ID" value="MCH3852867.1"/>
    <property type="molecule type" value="Genomic_DNA"/>
</dbReference>
<protein>
    <submittedName>
        <fullName evidence="1">C4-dicarboxylate ABC transporter</fullName>
    </submittedName>
</protein>
<evidence type="ECO:0000313" key="2">
    <source>
        <dbReference type="Proteomes" id="UP001199644"/>
    </source>
</evidence>
<name>A0AAW5EL80_CAMJU</name>
<organism evidence="1 2">
    <name type="scientific">Campylobacter jejuni</name>
    <dbReference type="NCBI Taxonomy" id="197"/>
    <lineage>
        <taxon>Bacteria</taxon>
        <taxon>Pseudomonadati</taxon>
        <taxon>Campylobacterota</taxon>
        <taxon>Epsilonproteobacteria</taxon>
        <taxon>Campylobacterales</taxon>
        <taxon>Campylobacteraceae</taxon>
        <taxon>Campylobacter</taxon>
    </lineage>
</organism>
<evidence type="ECO:0000313" key="1">
    <source>
        <dbReference type="EMBL" id="MCH3852867.1"/>
    </source>
</evidence>
<comment type="caution">
    <text evidence="1">The sequence shown here is derived from an EMBL/GenBank/DDBJ whole genome shotgun (WGS) entry which is preliminary data.</text>
</comment>
<dbReference type="Proteomes" id="UP001199644">
    <property type="component" value="Unassembled WGS sequence"/>
</dbReference>
<gene>
    <name evidence="1" type="ORF">LZC39_12290</name>
</gene>
<feature type="non-terminal residue" evidence="1">
    <location>
        <position position="1"/>
    </location>
</feature>
<reference evidence="1" key="1">
    <citation type="submission" date="2021-12" db="EMBL/GenBank/DDBJ databases">
        <title>Prevalence of phenicol resistance gene fexA in Campylobacter isolated from poultry supply chain.</title>
        <authorList>
            <person name="Tang B."/>
            <person name="Zheng X."/>
            <person name="Lin J."/>
            <person name="Lin R."/>
            <person name="Yang H."/>
            <person name="Shen Z."/>
            <person name="Xia F."/>
        </authorList>
    </citation>
    <scope>NUCLEOTIDE SEQUENCE</scope>
    <source>
        <strain evidence="1">CJHN2011004</strain>
    </source>
</reference>
<accession>A0AAW5EL80</accession>
<proteinExistence type="predicted"/>